<evidence type="ECO:0000313" key="4">
    <source>
        <dbReference type="Proteomes" id="UP001597283"/>
    </source>
</evidence>
<evidence type="ECO:0000259" key="2">
    <source>
        <dbReference type="Pfam" id="PF01381"/>
    </source>
</evidence>
<dbReference type="CDD" id="cd00093">
    <property type="entry name" value="HTH_XRE"/>
    <property type="match status" value="1"/>
</dbReference>
<evidence type="ECO:0000313" key="3">
    <source>
        <dbReference type="EMBL" id="MFD1789695.1"/>
    </source>
</evidence>
<feature type="domain" description="HTH cro/C1-type" evidence="2">
    <location>
        <begin position="9"/>
        <end position="54"/>
    </location>
</feature>
<dbReference type="InterPro" id="IPR010982">
    <property type="entry name" value="Lambda_DNA-bd_dom_sf"/>
</dbReference>
<dbReference type="Gene3D" id="1.10.260.40">
    <property type="entry name" value="lambda repressor-like DNA-binding domains"/>
    <property type="match status" value="1"/>
</dbReference>
<dbReference type="Proteomes" id="UP001597283">
    <property type="component" value="Unassembled WGS sequence"/>
</dbReference>
<protein>
    <submittedName>
        <fullName evidence="3">Multiprotein-bridging factor 1 family protein</fullName>
    </submittedName>
</protein>
<keyword evidence="4" id="KW-1185">Reference proteome</keyword>
<comment type="caution">
    <text evidence="3">The sequence shown here is derived from an EMBL/GenBank/DDBJ whole genome shotgun (WGS) entry which is preliminary data.</text>
</comment>
<dbReference type="RefSeq" id="WP_380941845.1">
    <property type="nucleotide sequence ID" value="NZ_JBHUFC010000024.1"/>
</dbReference>
<organism evidence="3 4">
    <name type="scientific">Sphingomonas floccifaciens</name>
    <dbReference type="NCBI Taxonomy" id="1844115"/>
    <lineage>
        <taxon>Bacteria</taxon>
        <taxon>Pseudomonadati</taxon>
        <taxon>Pseudomonadota</taxon>
        <taxon>Alphaproteobacteria</taxon>
        <taxon>Sphingomonadales</taxon>
        <taxon>Sphingomonadaceae</taxon>
        <taxon>Sphingomonas</taxon>
    </lineage>
</organism>
<feature type="region of interest" description="Disordered" evidence="1">
    <location>
        <begin position="65"/>
        <end position="84"/>
    </location>
</feature>
<dbReference type="InterPro" id="IPR001387">
    <property type="entry name" value="Cro/C1-type_HTH"/>
</dbReference>
<dbReference type="EMBL" id="JBHUFC010000024">
    <property type="protein sequence ID" value="MFD1789695.1"/>
    <property type="molecule type" value="Genomic_DNA"/>
</dbReference>
<dbReference type="SUPFAM" id="SSF47413">
    <property type="entry name" value="lambda repressor-like DNA-binding domains"/>
    <property type="match status" value="1"/>
</dbReference>
<name>A0ABW4NM26_9SPHN</name>
<evidence type="ECO:0000256" key="1">
    <source>
        <dbReference type="SAM" id="MobiDB-lite"/>
    </source>
</evidence>
<sequence length="84" mass="8536">MALSVAQCRAARALLGWSMADLADAAGTSVITVKRFEGGEPLRPTSVERLSDALINAGIDFIAAGESSPDGGEGVRLTSPSFGA</sequence>
<gene>
    <name evidence="3" type="ORF">ACFSC3_19245</name>
</gene>
<proteinExistence type="predicted"/>
<dbReference type="Pfam" id="PF01381">
    <property type="entry name" value="HTH_3"/>
    <property type="match status" value="1"/>
</dbReference>
<reference evidence="4" key="1">
    <citation type="journal article" date="2019" name="Int. J. Syst. Evol. Microbiol.">
        <title>The Global Catalogue of Microorganisms (GCM) 10K type strain sequencing project: providing services to taxonomists for standard genome sequencing and annotation.</title>
        <authorList>
            <consortium name="The Broad Institute Genomics Platform"/>
            <consortium name="The Broad Institute Genome Sequencing Center for Infectious Disease"/>
            <person name="Wu L."/>
            <person name="Ma J."/>
        </authorList>
    </citation>
    <scope>NUCLEOTIDE SEQUENCE [LARGE SCALE GENOMIC DNA]</scope>
    <source>
        <strain evidence="4">Q85</strain>
    </source>
</reference>
<accession>A0ABW4NM26</accession>